<dbReference type="Proteomes" id="UP001432027">
    <property type="component" value="Unassembled WGS sequence"/>
</dbReference>
<sequence length="107" mass="12250">SGVFSSRNVERSNRRTKRIDFEWNGGRRRTFTPVNGKFEIFKFSFFLILIIPERLGIRPLEQDARSFEGAIVHLLHVGTDDLQESDERPVSLVPLSQVVVLLIADPV</sequence>
<name>A0AAV5U7A7_9BILA</name>
<feature type="non-terminal residue" evidence="1">
    <location>
        <position position="1"/>
    </location>
</feature>
<feature type="non-terminal residue" evidence="1">
    <location>
        <position position="107"/>
    </location>
</feature>
<dbReference type="AlphaFoldDB" id="A0AAV5U7A7"/>
<protein>
    <recommendedName>
        <fullName evidence="3">CRIB domain-containing protein</fullName>
    </recommendedName>
</protein>
<evidence type="ECO:0008006" key="3">
    <source>
        <dbReference type="Google" id="ProtNLM"/>
    </source>
</evidence>
<proteinExistence type="predicted"/>
<evidence type="ECO:0000313" key="2">
    <source>
        <dbReference type="Proteomes" id="UP001432027"/>
    </source>
</evidence>
<accession>A0AAV5U7A7</accession>
<keyword evidence="2" id="KW-1185">Reference proteome</keyword>
<comment type="caution">
    <text evidence="1">The sequence shown here is derived from an EMBL/GenBank/DDBJ whole genome shotgun (WGS) entry which is preliminary data.</text>
</comment>
<dbReference type="EMBL" id="BTSX01000005">
    <property type="protein sequence ID" value="GMT02647.1"/>
    <property type="molecule type" value="Genomic_DNA"/>
</dbReference>
<organism evidence="1 2">
    <name type="scientific">Pristionchus entomophagus</name>
    <dbReference type="NCBI Taxonomy" id="358040"/>
    <lineage>
        <taxon>Eukaryota</taxon>
        <taxon>Metazoa</taxon>
        <taxon>Ecdysozoa</taxon>
        <taxon>Nematoda</taxon>
        <taxon>Chromadorea</taxon>
        <taxon>Rhabditida</taxon>
        <taxon>Rhabditina</taxon>
        <taxon>Diplogasteromorpha</taxon>
        <taxon>Diplogasteroidea</taxon>
        <taxon>Neodiplogasteridae</taxon>
        <taxon>Pristionchus</taxon>
    </lineage>
</organism>
<reference evidence="1" key="1">
    <citation type="submission" date="2023-10" db="EMBL/GenBank/DDBJ databases">
        <title>Genome assembly of Pristionchus species.</title>
        <authorList>
            <person name="Yoshida K."/>
            <person name="Sommer R.J."/>
        </authorList>
    </citation>
    <scope>NUCLEOTIDE SEQUENCE</scope>
    <source>
        <strain evidence="1">RS0144</strain>
    </source>
</reference>
<evidence type="ECO:0000313" key="1">
    <source>
        <dbReference type="EMBL" id="GMT02647.1"/>
    </source>
</evidence>
<gene>
    <name evidence="1" type="ORF">PENTCL1PPCAC_24821</name>
</gene>